<dbReference type="Proteomes" id="UP001223886">
    <property type="component" value="Unassembled WGS sequence"/>
</dbReference>
<evidence type="ECO:0000313" key="2">
    <source>
        <dbReference type="EMBL" id="MDP9750369.1"/>
    </source>
</evidence>
<name>A0ABT9M2L2_9THEO</name>
<dbReference type="RefSeq" id="WP_028991379.1">
    <property type="nucleotide sequence ID" value="NZ_JAURUP010000006.1"/>
</dbReference>
<gene>
    <name evidence="2" type="ORF">J2S24_000837</name>
</gene>
<protein>
    <recommendedName>
        <fullName evidence="1">DUF4325 domain-containing protein</fullName>
    </recommendedName>
</protein>
<feature type="domain" description="DUF4325" evidence="1">
    <location>
        <begin position="17"/>
        <end position="78"/>
    </location>
</feature>
<keyword evidence="3" id="KW-1185">Reference proteome</keyword>
<accession>A0ABT9M2L2</accession>
<reference evidence="2 3" key="1">
    <citation type="submission" date="2023-07" db="EMBL/GenBank/DDBJ databases">
        <title>Genomic Encyclopedia of Type Strains, Phase IV (KMG-IV): sequencing the most valuable type-strain genomes for metagenomic binning, comparative biology and taxonomic classification.</title>
        <authorList>
            <person name="Goeker M."/>
        </authorList>
    </citation>
    <scope>NUCLEOTIDE SEQUENCE [LARGE SCALE GENOMIC DNA]</scope>
    <source>
        <strain evidence="2 3">DSM 25963</strain>
    </source>
</reference>
<dbReference type="EMBL" id="JAURUP010000006">
    <property type="protein sequence ID" value="MDP9750369.1"/>
    <property type="molecule type" value="Genomic_DNA"/>
</dbReference>
<comment type="caution">
    <text evidence="2">The sequence shown here is derived from an EMBL/GenBank/DDBJ whole genome shotgun (WGS) entry which is preliminary data.</text>
</comment>
<evidence type="ECO:0000313" key="3">
    <source>
        <dbReference type="Proteomes" id="UP001223886"/>
    </source>
</evidence>
<dbReference type="InterPro" id="IPR025474">
    <property type="entry name" value="DUF4325"/>
</dbReference>
<proteinExistence type="predicted"/>
<evidence type="ECO:0000259" key="1">
    <source>
        <dbReference type="Pfam" id="PF14213"/>
    </source>
</evidence>
<organism evidence="2 3">
    <name type="scientific">Thermoanaerobacter pentosaceus</name>
    <dbReference type="NCBI Taxonomy" id="694059"/>
    <lineage>
        <taxon>Bacteria</taxon>
        <taxon>Bacillati</taxon>
        <taxon>Bacillota</taxon>
        <taxon>Clostridia</taxon>
        <taxon>Thermoanaerobacterales</taxon>
        <taxon>Thermoanaerobacteraceae</taxon>
        <taxon>Thermoanaerobacter</taxon>
    </lineage>
</organism>
<dbReference type="Pfam" id="PF14213">
    <property type="entry name" value="DUF4325"/>
    <property type="match status" value="1"/>
</dbReference>
<sequence length="98" mass="11129">MLKLNAFGDILLGRELGKKVRDSIKDMLSKENKLIIDCYGVKGTSQSFADECFGRLVEEMGLENFKVKIKIQNAEPEIQSIIKYTVISRVHNQLIKAK</sequence>